<evidence type="ECO:0000256" key="11">
    <source>
        <dbReference type="SAM" id="MobiDB-lite"/>
    </source>
</evidence>
<evidence type="ECO:0000313" key="13">
    <source>
        <dbReference type="Proteomes" id="UP000784294"/>
    </source>
</evidence>
<protein>
    <recommendedName>
        <fullName evidence="8 10">Serine/threonine-protein phosphatase 2A activator</fullName>
        <ecNumber evidence="4 10">5.2.1.8</ecNumber>
    </recommendedName>
    <alternativeName>
        <fullName evidence="9 10">Phosphotyrosyl phosphatase activator</fullName>
    </alternativeName>
</protein>
<accession>A0A448WUN5</accession>
<gene>
    <name evidence="12" type="ORF">PXEA_LOCUS14148</name>
</gene>
<dbReference type="GO" id="GO:0000159">
    <property type="term" value="C:protein phosphatase type 2A complex"/>
    <property type="evidence" value="ECO:0007669"/>
    <property type="project" value="TreeGrafter"/>
</dbReference>
<keyword evidence="13" id="KW-1185">Reference proteome</keyword>
<evidence type="ECO:0000256" key="5">
    <source>
        <dbReference type="ARBA" id="ARBA00022490"/>
    </source>
</evidence>
<evidence type="ECO:0000256" key="8">
    <source>
        <dbReference type="ARBA" id="ARBA00044786"/>
    </source>
</evidence>
<keyword evidence="6 10" id="KW-0697">Rotamase</keyword>
<dbReference type="Gene3D" id="1.20.120.1150">
    <property type="match status" value="1"/>
</dbReference>
<dbReference type="PANTHER" id="PTHR10012:SF0">
    <property type="entry name" value="SERINE_THREONINE-PROTEIN PHOSPHATASE 2A ACTIVATOR"/>
    <property type="match status" value="1"/>
</dbReference>
<dbReference type="SUPFAM" id="SSF140984">
    <property type="entry name" value="PTPA-like"/>
    <property type="match status" value="1"/>
</dbReference>
<evidence type="ECO:0000256" key="3">
    <source>
        <dbReference type="ARBA" id="ARBA00011019"/>
    </source>
</evidence>
<dbReference type="OrthoDB" id="16120at2759"/>
<evidence type="ECO:0000256" key="10">
    <source>
        <dbReference type="RuleBase" id="RU361210"/>
    </source>
</evidence>
<comment type="function">
    <text evidence="10">PPIases accelerate the folding of proteins. It catalyzes the cis-trans isomerization of proline imidic peptide bonds in oligopeptides.</text>
</comment>
<dbReference type="Proteomes" id="UP000784294">
    <property type="component" value="Unassembled WGS sequence"/>
</dbReference>
<comment type="catalytic activity">
    <reaction evidence="1 10">
        <text>[protein]-peptidylproline (omega=180) = [protein]-peptidylproline (omega=0)</text>
        <dbReference type="Rhea" id="RHEA:16237"/>
        <dbReference type="Rhea" id="RHEA-COMP:10747"/>
        <dbReference type="Rhea" id="RHEA-COMP:10748"/>
        <dbReference type="ChEBI" id="CHEBI:83833"/>
        <dbReference type="ChEBI" id="CHEBI:83834"/>
        <dbReference type="EC" id="5.2.1.8"/>
    </reaction>
</comment>
<keyword evidence="5 10" id="KW-0963">Cytoplasm</keyword>
<organism evidence="12 13">
    <name type="scientific">Protopolystoma xenopodis</name>
    <dbReference type="NCBI Taxonomy" id="117903"/>
    <lineage>
        <taxon>Eukaryota</taxon>
        <taxon>Metazoa</taxon>
        <taxon>Spiralia</taxon>
        <taxon>Lophotrochozoa</taxon>
        <taxon>Platyhelminthes</taxon>
        <taxon>Monogenea</taxon>
        <taxon>Polyopisthocotylea</taxon>
        <taxon>Polystomatidea</taxon>
        <taxon>Polystomatidae</taxon>
        <taxon>Protopolystoma</taxon>
    </lineage>
</organism>
<proteinExistence type="inferred from homology"/>
<dbReference type="GO" id="GO:0005634">
    <property type="term" value="C:nucleus"/>
    <property type="evidence" value="ECO:0007669"/>
    <property type="project" value="TreeGrafter"/>
</dbReference>
<dbReference type="InterPro" id="IPR043170">
    <property type="entry name" value="PTPA_C_lid"/>
</dbReference>
<feature type="compositionally biased region" description="Basic and acidic residues" evidence="11">
    <location>
        <begin position="197"/>
        <end position="213"/>
    </location>
</feature>
<dbReference type="GO" id="GO:0007052">
    <property type="term" value="P:mitotic spindle organization"/>
    <property type="evidence" value="ECO:0007669"/>
    <property type="project" value="TreeGrafter"/>
</dbReference>
<comment type="subcellular location">
    <subcellularLocation>
        <location evidence="2 10">Cytoplasm</location>
    </subcellularLocation>
</comment>
<reference evidence="12" key="1">
    <citation type="submission" date="2018-11" db="EMBL/GenBank/DDBJ databases">
        <authorList>
            <consortium name="Pathogen Informatics"/>
        </authorList>
    </citation>
    <scope>NUCLEOTIDE SEQUENCE</scope>
</reference>
<dbReference type="EMBL" id="CAAALY010047668">
    <property type="protein sequence ID" value="VEL20708.1"/>
    <property type="molecule type" value="Genomic_DNA"/>
</dbReference>
<dbReference type="InterPro" id="IPR037218">
    <property type="entry name" value="PTPA_sf"/>
</dbReference>
<dbReference type="Pfam" id="PF03095">
    <property type="entry name" value="PTPA"/>
    <property type="match status" value="1"/>
</dbReference>
<sequence length="213" mass="23720">MKLLKAPTVGASNSGVSDPVDDLTGVGLVIMPEYLALVRRLQTFYRMEPAGSHGVWSLDDFQFVPFIWGSSQLYDHPSYGPSSIIDKSVSEREKNSYLFFSCIDYIHQVKIGLFQEHSSTLSSISELPHWHKVNSGLIKMYKGEVLDKFPVVQHFLFGELLTMSPCKLLVSRPSLSSRFASGIASLSSMPPPSLASTDKDFATHNPYEDIKND</sequence>
<dbReference type="GO" id="GO:0005737">
    <property type="term" value="C:cytoplasm"/>
    <property type="evidence" value="ECO:0007669"/>
    <property type="project" value="UniProtKB-SubCell"/>
</dbReference>
<name>A0A448WUN5_9PLAT</name>
<dbReference type="PANTHER" id="PTHR10012">
    <property type="entry name" value="SERINE/THREONINE-PROTEIN PHOSPHATASE 2A REGULATORY SUBUNIT B"/>
    <property type="match status" value="1"/>
</dbReference>
<dbReference type="EC" id="5.2.1.8" evidence="4 10"/>
<dbReference type="GO" id="GO:0003755">
    <property type="term" value="F:peptidyl-prolyl cis-trans isomerase activity"/>
    <property type="evidence" value="ECO:0007669"/>
    <property type="project" value="UniProtKB-KW"/>
</dbReference>
<evidence type="ECO:0000256" key="4">
    <source>
        <dbReference type="ARBA" id="ARBA00013194"/>
    </source>
</evidence>
<dbReference type="InterPro" id="IPR004327">
    <property type="entry name" value="Phstyr_phstse_ac"/>
</dbReference>
<comment type="caution">
    <text evidence="12">The sequence shown here is derived from an EMBL/GenBank/DDBJ whole genome shotgun (WGS) entry which is preliminary data.</text>
</comment>
<dbReference type="AlphaFoldDB" id="A0A448WUN5"/>
<evidence type="ECO:0000313" key="12">
    <source>
        <dbReference type="EMBL" id="VEL20708.1"/>
    </source>
</evidence>
<evidence type="ECO:0000256" key="9">
    <source>
        <dbReference type="ARBA" id="ARBA00044820"/>
    </source>
</evidence>
<evidence type="ECO:0000256" key="6">
    <source>
        <dbReference type="ARBA" id="ARBA00023110"/>
    </source>
</evidence>
<dbReference type="GO" id="GO:0008160">
    <property type="term" value="F:protein tyrosine phosphatase activator activity"/>
    <property type="evidence" value="ECO:0007669"/>
    <property type="project" value="TreeGrafter"/>
</dbReference>
<keyword evidence="7 10" id="KW-0413">Isomerase</keyword>
<evidence type="ECO:0000256" key="2">
    <source>
        <dbReference type="ARBA" id="ARBA00004496"/>
    </source>
</evidence>
<evidence type="ECO:0000256" key="1">
    <source>
        <dbReference type="ARBA" id="ARBA00000971"/>
    </source>
</evidence>
<feature type="region of interest" description="Disordered" evidence="11">
    <location>
        <begin position="187"/>
        <end position="213"/>
    </location>
</feature>
<comment type="similarity">
    <text evidence="3 10">Belongs to the PTPA-type PPIase family.</text>
</comment>
<dbReference type="FunFam" id="1.20.120.1150:FF:000002">
    <property type="entry name" value="Serine/threonine-protein phosphatase 2A activator"/>
    <property type="match status" value="1"/>
</dbReference>
<evidence type="ECO:0000256" key="7">
    <source>
        <dbReference type="ARBA" id="ARBA00023235"/>
    </source>
</evidence>